<dbReference type="STRING" id="448386.A0A2V3IVF7"/>
<dbReference type="GO" id="GO:0006890">
    <property type="term" value="P:retrograde vesicle-mediated transport, Golgi to endoplasmic reticulum"/>
    <property type="evidence" value="ECO:0007669"/>
    <property type="project" value="TreeGrafter"/>
</dbReference>
<feature type="transmembrane region" description="Helical" evidence="7">
    <location>
        <begin position="284"/>
        <end position="301"/>
    </location>
</feature>
<comment type="caution">
    <text evidence="8">The sequence shown here is derived from an EMBL/GenBank/DDBJ whole genome shotgun (WGS) entry which is preliminary data.</text>
</comment>
<dbReference type="AlphaFoldDB" id="A0A2V3IVF7"/>
<feature type="compositionally biased region" description="Low complexity" evidence="6">
    <location>
        <begin position="372"/>
        <end position="391"/>
    </location>
</feature>
<keyword evidence="4 7" id="KW-1133">Transmembrane helix</keyword>
<dbReference type="Proteomes" id="UP000247409">
    <property type="component" value="Unassembled WGS sequence"/>
</dbReference>
<dbReference type="OrthoDB" id="448250at2759"/>
<feature type="transmembrane region" description="Helical" evidence="7">
    <location>
        <begin position="307"/>
        <end position="325"/>
    </location>
</feature>
<evidence type="ECO:0000256" key="3">
    <source>
        <dbReference type="ARBA" id="ARBA00022692"/>
    </source>
</evidence>
<gene>
    <name evidence="8" type="ORF">BWQ96_04120</name>
</gene>
<evidence type="ECO:0000313" key="8">
    <source>
        <dbReference type="EMBL" id="PXF46114.1"/>
    </source>
</evidence>
<proteinExistence type="inferred from homology"/>
<dbReference type="GO" id="GO:0006621">
    <property type="term" value="P:protein retention in ER lumen"/>
    <property type="evidence" value="ECO:0007669"/>
    <property type="project" value="TreeGrafter"/>
</dbReference>
<keyword evidence="5 7" id="KW-0472">Membrane</keyword>
<keyword evidence="9" id="KW-1185">Reference proteome</keyword>
<dbReference type="PANTHER" id="PTHR10743">
    <property type="entry name" value="PROTEIN RER1"/>
    <property type="match status" value="1"/>
</dbReference>
<evidence type="ECO:0000256" key="2">
    <source>
        <dbReference type="ARBA" id="ARBA00006070"/>
    </source>
</evidence>
<dbReference type="EMBL" id="NBIV01000044">
    <property type="protein sequence ID" value="PXF46114.1"/>
    <property type="molecule type" value="Genomic_DNA"/>
</dbReference>
<reference evidence="8 9" key="1">
    <citation type="journal article" date="2018" name="Mol. Biol. Evol.">
        <title>Analysis of the draft genome of the red seaweed Gracilariopsis chorda provides insights into genome size evolution in Rhodophyta.</title>
        <authorList>
            <person name="Lee J."/>
            <person name="Yang E.C."/>
            <person name="Graf L."/>
            <person name="Yang J.H."/>
            <person name="Qiu H."/>
            <person name="Zel Zion U."/>
            <person name="Chan C.X."/>
            <person name="Stephens T.G."/>
            <person name="Weber A.P.M."/>
            <person name="Boo G.H."/>
            <person name="Boo S.M."/>
            <person name="Kim K.M."/>
            <person name="Shin Y."/>
            <person name="Jung M."/>
            <person name="Lee S.J."/>
            <person name="Yim H.S."/>
            <person name="Lee J.H."/>
            <person name="Bhattacharya D."/>
            <person name="Yoon H.S."/>
        </authorList>
    </citation>
    <scope>NUCLEOTIDE SEQUENCE [LARGE SCALE GENOMIC DNA]</scope>
    <source>
        <strain evidence="8 9">SKKU-2015</strain>
        <tissue evidence="8">Whole body</tissue>
    </source>
</reference>
<evidence type="ECO:0000256" key="5">
    <source>
        <dbReference type="ARBA" id="ARBA00023136"/>
    </source>
</evidence>
<evidence type="ECO:0000256" key="4">
    <source>
        <dbReference type="ARBA" id="ARBA00022989"/>
    </source>
</evidence>
<name>A0A2V3IVF7_9FLOR</name>
<comment type="similarity">
    <text evidence="2">Belongs to the RER1 family.</text>
</comment>
<dbReference type="Pfam" id="PF03248">
    <property type="entry name" value="Rer1"/>
    <property type="match status" value="1"/>
</dbReference>
<protein>
    <submittedName>
        <fullName evidence="8">Protein RER1</fullName>
    </submittedName>
</protein>
<feature type="transmembrane region" description="Helical" evidence="7">
    <location>
        <begin position="225"/>
        <end position="243"/>
    </location>
</feature>
<sequence>MVRVAGGCWRPGRRTRRRDIDGHAFVVVVCISTCHSVGVNYASNYKLYAPRASCSTAAPSALVVGSPRESLPTTVADAALTVTKVHPRPNASLPFEIRNHGCPAAPSLRRPPPTHPRALLRILRTLRTVLRPNGGKHRPPPSRHSALPVAPSANPQSTPASNPTSTPDQGALQEINIPNAILRLDRQTQILLDRIAPYKLHRWLALTALLCIFMLRMFLLEGFYIVTYVLFIFILNQFILFLQPKDRASLVARAASPDDSGPVLPTADDDEFRPFVRRLPEFKFWYSTTYATFLAFCATFFKVFDVPVFWPVLLFYFVLLFVATMRRQWYDMKRLKYVPWDIGTKKVYKSDPKRVSVTRPQQHQPSAPPTNPARAAPVPTVPVKKTAALSQ</sequence>
<dbReference type="GO" id="GO:0005783">
    <property type="term" value="C:endoplasmic reticulum"/>
    <property type="evidence" value="ECO:0007669"/>
    <property type="project" value="GOC"/>
</dbReference>
<feature type="region of interest" description="Disordered" evidence="6">
    <location>
        <begin position="351"/>
        <end position="391"/>
    </location>
</feature>
<keyword evidence="3 7" id="KW-0812">Transmembrane</keyword>
<feature type="transmembrane region" description="Helical" evidence="7">
    <location>
        <begin position="200"/>
        <end position="219"/>
    </location>
</feature>
<evidence type="ECO:0000256" key="1">
    <source>
        <dbReference type="ARBA" id="ARBA00004141"/>
    </source>
</evidence>
<dbReference type="GO" id="GO:0000139">
    <property type="term" value="C:Golgi membrane"/>
    <property type="evidence" value="ECO:0007669"/>
    <property type="project" value="TreeGrafter"/>
</dbReference>
<feature type="region of interest" description="Disordered" evidence="6">
    <location>
        <begin position="131"/>
        <end position="171"/>
    </location>
</feature>
<dbReference type="InterPro" id="IPR004932">
    <property type="entry name" value="Rer1"/>
</dbReference>
<dbReference type="PANTHER" id="PTHR10743:SF0">
    <property type="entry name" value="PROTEIN RER1"/>
    <property type="match status" value="1"/>
</dbReference>
<evidence type="ECO:0000256" key="6">
    <source>
        <dbReference type="SAM" id="MobiDB-lite"/>
    </source>
</evidence>
<accession>A0A2V3IVF7</accession>
<evidence type="ECO:0000313" key="9">
    <source>
        <dbReference type="Proteomes" id="UP000247409"/>
    </source>
</evidence>
<evidence type="ECO:0000256" key="7">
    <source>
        <dbReference type="SAM" id="Phobius"/>
    </source>
</evidence>
<comment type="subcellular location">
    <subcellularLocation>
        <location evidence="1">Membrane</location>
        <topology evidence="1">Multi-pass membrane protein</topology>
    </subcellularLocation>
</comment>
<feature type="compositionally biased region" description="Polar residues" evidence="6">
    <location>
        <begin position="153"/>
        <end position="168"/>
    </location>
</feature>
<organism evidence="8 9">
    <name type="scientific">Gracilariopsis chorda</name>
    <dbReference type="NCBI Taxonomy" id="448386"/>
    <lineage>
        <taxon>Eukaryota</taxon>
        <taxon>Rhodophyta</taxon>
        <taxon>Florideophyceae</taxon>
        <taxon>Rhodymeniophycidae</taxon>
        <taxon>Gracilariales</taxon>
        <taxon>Gracilariaceae</taxon>
        <taxon>Gracilariopsis</taxon>
    </lineage>
</organism>